<dbReference type="PANTHER" id="PTHR43266">
    <property type="entry name" value="MACROLIDE-EFFLUX PROTEIN"/>
    <property type="match status" value="1"/>
</dbReference>
<dbReference type="Pfam" id="PF07690">
    <property type="entry name" value="MFS_1"/>
    <property type="match status" value="1"/>
</dbReference>
<evidence type="ECO:0000256" key="2">
    <source>
        <dbReference type="ARBA" id="ARBA00022448"/>
    </source>
</evidence>
<keyword evidence="3" id="KW-1003">Cell membrane</keyword>
<dbReference type="EMBL" id="VNJI01000027">
    <property type="protein sequence ID" value="TVY08135.1"/>
    <property type="molecule type" value="Genomic_DNA"/>
</dbReference>
<feature type="transmembrane region" description="Helical" evidence="7">
    <location>
        <begin position="328"/>
        <end position="347"/>
    </location>
</feature>
<dbReference type="NCBIfam" id="NF008397">
    <property type="entry name" value="PRK11195.1"/>
    <property type="match status" value="1"/>
</dbReference>
<evidence type="ECO:0000313" key="8">
    <source>
        <dbReference type="EMBL" id="TVY08135.1"/>
    </source>
</evidence>
<reference evidence="8 9" key="1">
    <citation type="submission" date="2019-07" db="EMBL/GenBank/DDBJ databases">
        <authorList>
            <person name="Kim J."/>
        </authorList>
    </citation>
    <scope>NUCLEOTIDE SEQUENCE [LARGE SCALE GENOMIC DNA]</scope>
    <source>
        <strain evidence="8 9">JC52</strain>
    </source>
</reference>
<organism evidence="8 9">
    <name type="scientific">Paenibacillus cremeus</name>
    <dbReference type="NCBI Taxonomy" id="2163881"/>
    <lineage>
        <taxon>Bacteria</taxon>
        <taxon>Bacillati</taxon>
        <taxon>Bacillota</taxon>
        <taxon>Bacilli</taxon>
        <taxon>Bacillales</taxon>
        <taxon>Paenibacillaceae</taxon>
        <taxon>Paenibacillus</taxon>
    </lineage>
</organism>
<dbReference type="InterPro" id="IPR011701">
    <property type="entry name" value="MFS"/>
</dbReference>
<proteinExistence type="predicted"/>
<evidence type="ECO:0000256" key="7">
    <source>
        <dbReference type="SAM" id="Phobius"/>
    </source>
</evidence>
<dbReference type="AlphaFoldDB" id="A0A559K7M5"/>
<keyword evidence="2" id="KW-0813">Transport</keyword>
<dbReference type="CDD" id="cd06173">
    <property type="entry name" value="MFS_MefA_like"/>
    <property type="match status" value="1"/>
</dbReference>
<keyword evidence="5 7" id="KW-1133">Transmembrane helix</keyword>
<feature type="transmembrane region" description="Helical" evidence="7">
    <location>
        <begin position="187"/>
        <end position="206"/>
    </location>
</feature>
<name>A0A559K7M5_9BACL</name>
<dbReference type="OrthoDB" id="9803968at2"/>
<dbReference type="PANTHER" id="PTHR43266:SF2">
    <property type="entry name" value="MAJOR FACILITATOR SUPERFAMILY (MFS) PROFILE DOMAIN-CONTAINING PROTEIN"/>
    <property type="match status" value="1"/>
</dbReference>
<keyword evidence="6 7" id="KW-0472">Membrane</keyword>
<evidence type="ECO:0000256" key="5">
    <source>
        <dbReference type="ARBA" id="ARBA00022989"/>
    </source>
</evidence>
<evidence type="ECO:0000313" key="9">
    <source>
        <dbReference type="Proteomes" id="UP000317036"/>
    </source>
</evidence>
<dbReference type="GO" id="GO:0022857">
    <property type="term" value="F:transmembrane transporter activity"/>
    <property type="evidence" value="ECO:0007669"/>
    <property type="project" value="InterPro"/>
</dbReference>
<feature type="transmembrane region" description="Helical" evidence="7">
    <location>
        <begin position="239"/>
        <end position="262"/>
    </location>
</feature>
<protein>
    <submittedName>
        <fullName evidence="8">Lysophospholipid transporter LplT</fullName>
    </submittedName>
</protein>
<feature type="transmembrane region" description="Helical" evidence="7">
    <location>
        <begin position="125"/>
        <end position="144"/>
    </location>
</feature>
<comment type="subcellular location">
    <subcellularLocation>
        <location evidence="1">Cell membrane</location>
        <topology evidence="1">Multi-pass membrane protein</topology>
    </subcellularLocation>
</comment>
<feature type="transmembrane region" description="Helical" evidence="7">
    <location>
        <begin position="274"/>
        <end position="292"/>
    </location>
</feature>
<accession>A0A559K7M5</accession>
<feature type="transmembrane region" description="Helical" evidence="7">
    <location>
        <begin position="393"/>
        <end position="411"/>
    </location>
</feature>
<evidence type="ECO:0000256" key="6">
    <source>
        <dbReference type="ARBA" id="ARBA00023136"/>
    </source>
</evidence>
<dbReference type="Proteomes" id="UP000317036">
    <property type="component" value="Unassembled WGS sequence"/>
</dbReference>
<keyword evidence="9" id="KW-1185">Reference proteome</keyword>
<evidence type="ECO:0000256" key="1">
    <source>
        <dbReference type="ARBA" id="ARBA00004651"/>
    </source>
</evidence>
<dbReference type="Gene3D" id="1.20.1250.20">
    <property type="entry name" value="MFS general substrate transporter like domains"/>
    <property type="match status" value="1"/>
</dbReference>
<dbReference type="GO" id="GO:0005886">
    <property type="term" value="C:plasma membrane"/>
    <property type="evidence" value="ECO:0007669"/>
    <property type="project" value="UniProtKB-SubCell"/>
</dbReference>
<evidence type="ECO:0000256" key="4">
    <source>
        <dbReference type="ARBA" id="ARBA00022692"/>
    </source>
</evidence>
<keyword evidence="4 7" id="KW-0812">Transmembrane</keyword>
<feature type="transmembrane region" description="Helical" evidence="7">
    <location>
        <begin position="70"/>
        <end position="90"/>
    </location>
</feature>
<dbReference type="SUPFAM" id="SSF103473">
    <property type="entry name" value="MFS general substrate transporter"/>
    <property type="match status" value="1"/>
</dbReference>
<evidence type="ECO:0000256" key="3">
    <source>
        <dbReference type="ARBA" id="ARBA00022475"/>
    </source>
</evidence>
<feature type="transmembrane region" description="Helical" evidence="7">
    <location>
        <begin position="39"/>
        <end position="64"/>
    </location>
</feature>
<comment type="caution">
    <text evidence="8">The sequence shown here is derived from an EMBL/GenBank/DDBJ whole genome shotgun (WGS) entry which is preliminary data.</text>
</comment>
<gene>
    <name evidence="8" type="primary">lplT</name>
    <name evidence="8" type="ORF">FPZ49_20515</name>
</gene>
<sequence length="419" mass="44728">MYACERGALLTMETNTPQKTAERTTKLMAGGRRLAPLNILYFSQFLSAFADNMILFVTLAIIKANALPEFYIGVVQAAFLLSFVICAPFVGAFADRNYKSRVLLIGNGVKAIGMVLLMLGVDPALSYAVVGIGAAIYSPAKYGILPELTSGGQELLRANARMEGFTILAILTGSLCGGIVAESSLRLGMVLCVMLYVIALVVSLKIPYGSRNPAIRYGRELVIFFQDTTKLFRSRKTRFSLVGTGSFWMSSAVLRLALIAWVPVHLGLQSLDSISMLTAVTGIGIMAGSLATPKLVPAARYYNAWRFGGAMVVTMLLFPFLHLTAVTVGLLLVIGFAGGVFIVPMNTALQEEGQLSVGAGKTIAVQNLIENALMLLGVGIYTKITAWGASADASILGMAAVLAVMVLYLVMEARKLARA</sequence>
<dbReference type="InterPro" id="IPR036259">
    <property type="entry name" value="MFS_trans_sf"/>
</dbReference>